<comment type="similarity">
    <text evidence="1 10">Belongs to the alphaproteobacteria porin family.</text>
</comment>
<keyword evidence="5 10" id="KW-0732">Signal</keyword>
<feature type="signal peptide" evidence="10">
    <location>
        <begin position="1"/>
        <end position="23"/>
    </location>
</feature>
<evidence type="ECO:0000256" key="7">
    <source>
        <dbReference type="ARBA" id="ARBA00023114"/>
    </source>
</evidence>
<keyword evidence="7 10" id="KW-0626">Porin</keyword>
<dbReference type="Proteomes" id="UP000001953">
    <property type="component" value="Chromosome"/>
</dbReference>
<dbReference type="EMBL" id="CP000319">
    <property type="protein sequence ID" value="ABE63057.1"/>
    <property type="molecule type" value="Genomic_DNA"/>
</dbReference>
<evidence type="ECO:0000256" key="1">
    <source>
        <dbReference type="ARBA" id="ARBA00009521"/>
    </source>
</evidence>
<organism evidence="11 12">
    <name type="scientific">Nitrobacter hamburgensis (strain DSM 10229 / NCIMB 13809 / X14)</name>
    <dbReference type="NCBI Taxonomy" id="323097"/>
    <lineage>
        <taxon>Bacteria</taxon>
        <taxon>Pseudomonadati</taxon>
        <taxon>Pseudomonadota</taxon>
        <taxon>Alphaproteobacteria</taxon>
        <taxon>Hyphomicrobiales</taxon>
        <taxon>Nitrobacteraceae</taxon>
        <taxon>Nitrobacter</taxon>
    </lineage>
</organism>
<reference evidence="11 12" key="1">
    <citation type="submission" date="2006-03" db="EMBL/GenBank/DDBJ databases">
        <title>Complete sequence of chromosome of Nitrobacter hamburgensis X14.</title>
        <authorList>
            <consortium name="US DOE Joint Genome Institute"/>
            <person name="Copeland A."/>
            <person name="Lucas S."/>
            <person name="Lapidus A."/>
            <person name="Barry K."/>
            <person name="Detter J.C."/>
            <person name="Glavina del Rio T."/>
            <person name="Hammon N."/>
            <person name="Israni S."/>
            <person name="Dalin E."/>
            <person name="Tice H."/>
            <person name="Pitluck S."/>
            <person name="Chain P."/>
            <person name="Malfatti S."/>
            <person name="Shin M."/>
            <person name="Vergez L."/>
            <person name="Schmutz J."/>
            <person name="Larimer F."/>
            <person name="Land M."/>
            <person name="Hauser L."/>
            <person name="Kyrpides N."/>
            <person name="Ivanova N."/>
            <person name="Ward B."/>
            <person name="Arp D."/>
            <person name="Klotz M."/>
            <person name="Stein L."/>
            <person name="O'Mullan G."/>
            <person name="Starkenburg S."/>
            <person name="Sayavedra L."/>
            <person name="Poret-Peterson A.T."/>
            <person name="Gentry M.E."/>
            <person name="Bruce D."/>
            <person name="Richardson P."/>
        </authorList>
    </citation>
    <scope>NUCLEOTIDE SEQUENCE [LARGE SCALE GENOMIC DNA]</scope>
    <source>
        <strain evidence="12">DSM 10229 / NCIMB 13809 / X14</strain>
    </source>
</reference>
<feature type="chain" id="PRO_5009368610" description="Porin" evidence="10">
    <location>
        <begin position="24"/>
        <end position="506"/>
    </location>
</feature>
<sequence>MKPMKSLFLGAAAGLVVMSGAQAADLPLKAKAVEYVKVCSLYGAGFYYIPGTDTCIKLGGYVRADMGVNANLMFAGNTAGVAGAQNRLGNDFTWRSRADLNVDTRTATEYGVVRTYFETVFSWTSGGYVSNGAGSTVYDAASPGATGSGAVSGGQLGVYYAFIQFAGFTMGKAVSQFSTPWGNYLGNNIFDGLVGGGGALTGVNQFTYTAEFGNGVSGSIAVQDPIQYYQAGILNLGVAPTATFGTANLGYGSNDYGGTTVPDVVARLRVDQAWGMFQASVAAHNNNPAYYGATQDTGGPADKWGWAGQLALSIRNIPTGSGDTIDIQGVYTNGATRYNIQDLAGAAGVNTIYTGVTGIGYGFAPDAVFGPDGQLQLVSTWGMRGAFNHNWNPYWATSVFGAYASVRYTGAAKSLMCGVGGTVPAILGAGVITCNPDYNIGQVGANLRWTPVKNLTFTTEALYTMLDQKYAGVATLPANNFGKPAGNYTLKDQDTWTVMVRAQRTW</sequence>
<gene>
    <name evidence="11" type="ordered locus">Nham_2265</name>
</gene>
<accession>Q1QL40</accession>
<keyword evidence="4 10" id="KW-0812">Transmembrane</keyword>
<keyword evidence="9 10" id="KW-0998">Cell outer membrane</keyword>
<keyword evidence="12" id="KW-1185">Reference proteome</keyword>
<dbReference type="GO" id="GO:0009279">
    <property type="term" value="C:cell outer membrane"/>
    <property type="evidence" value="ECO:0007669"/>
    <property type="project" value="UniProtKB-SubCell"/>
</dbReference>
<evidence type="ECO:0000256" key="2">
    <source>
        <dbReference type="ARBA" id="ARBA00022448"/>
    </source>
</evidence>
<proteinExistence type="inferred from homology"/>
<dbReference type="GO" id="GO:0015288">
    <property type="term" value="F:porin activity"/>
    <property type="evidence" value="ECO:0007669"/>
    <property type="project" value="UniProtKB-KW"/>
</dbReference>
<evidence type="ECO:0000256" key="9">
    <source>
        <dbReference type="ARBA" id="ARBA00023237"/>
    </source>
</evidence>
<dbReference type="RefSeq" id="WP_011510734.1">
    <property type="nucleotide sequence ID" value="NC_007964.1"/>
</dbReference>
<keyword evidence="2 10" id="KW-0813">Transport</keyword>
<dbReference type="OrthoDB" id="7801681at2"/>
<evidence type="ECO:0000256" key="4">
    <source>
        <dbReference type="ARBA" id="ARBA00022692"/>
    </source>
</evidence>
<comment type="function">
    <text evidence="10">Forms passive diffusion pores that allow small molecular weight hydrophilic materials across the outer membrane.</text>
</comment>
<dbReference type="AlphaFoldDB" id="Q1QL40"/>
<evidence type="ECO:0000313" key="11">
    <source>
        <dbReference type="EMBL" id="ABE63057.1"/>
    </source>
</evidence>
<keyword evidence="3 10" id="KW-1134">Transmembrane beta strand</keyword>
<dbReference type="GO" id="GO:0046930">
    <property type="term" value="C:pore complex"/>
    <property type="evidence" value="ECO:0007669"/>
    <property type="project" value="UniProtKB-KW"/>
</dbReference>
<dbReference type="Pfam" id="PF02530">
    <property type="entry name" value="Porin_2"/>
    <property type="match status" value="1"/>
</dbReference>
<evidence type="ECO:0000256" key="3">
    <source>
        <dbReference type="ARBA" id="ARBA00022452"/>
    </source>
</evidence>
<dbReference type="HOGENOM" id="CLU_044836_2_0_5"/>
<evidence type="ECO:0000256" key="6">
    <source>
        <dbReference type="ARBA" id="ARBA00023065"/>
    </source>
</evidence>
<evidence type="ECO:0000313" key="12">
    <source>
        <dbReference type="Proteomes" id="UP000001953"/>
    </source>
</evidence>
<name>Q1QL40_NITHX</name>
<dbReference type="STRING" id="323097.Nham_2265"/>
<dbReference type="KEGG" id="nha:Nham_2265"/>
<dbReference type="eggNOG" id="COG3203">
    <property type="taxonomic scope" value="Bacteria"/>
</dbReference>
<comment type="subcellular location">
    <subcellularLocation>
        <location evidence="10">Cell outer membrane</location>
        <topology evidence="10">Multi-pass membrane protein</topology>
    </subcellularLocation>
</comment>
<evidence type="ECO:0000256" key="10">
    <source>
        <dbReference type="RuleBase" id="RU364005"/>
    </source>
</evidence>
<evidence type="ECO:0000256" key="8">
    <source>
        <dbReference type="ARBA" id="ARBA00023136"/>
    </source>
</evidence>
<keyword evidence="6 10" id="KW-0406">Ion transport</keyword>
<protein>
    <recommendedName>
        <fullName evidence="10">Porin</fullName>
    </recommendedName>
</protein>
<comment type="domain">
    <text evidence="10">Consists of 16-stranded beta-barrel sheets, with large surface-exposed loops, that form a transmembrane pore at the center of each barrel. The pore is partially ocluded by a peptide loop that folds into the pore lumen.</text>
</comment>
<dbReference type="GO" id="GO:0006811">
    <property type="term" value="P:monoatomic ion transport"/>
    <property type="evidence" value="ECO:0007669"/>
    <property type="project" value="UniProtKB-KW"/>
</dbReference>
<dbReference type="InterPro" id="IPR003684">
    <property type="entry name" value="Porin_alphabac"/>
</dbReference>
<evidence type="ECO:0000256" key="5">
    <source>
        <dbReference type="ARBA" id="ARBA00022729"/>
    </source>
</evidence>
<keyword evidence="8 10" id="KW-0472">Membrane</keyword>